<name>A0A182QCT3_9DIPT</name>
<organism evidence="2 3">
    <name type="scientific">Anopheles farauti</name>
    <dbReference type="NCBI Taxonomy" id="69004"/>
    <lineage>
        <taxon>Eukaryota</taxon>
        <taxon>Metazoa</taxon>
        <taxon>Ecdysozoa</taxon>
        <taxon>Arthropoda</taxon>
        <taxon>Hexapoda</taxon>
        <taxon>Insecta</taxon>
        <taxon>Pterygota</taxon>
        <taxon>Neoptera</taxon>
        <taxon>Endopterygota</taxon>
        <taxon>Diptera</taxon>
        <taxon>Nematocera</taxon>
        <taxon>Culicoidea</taxon>
        <taxon>Culicidae</taxon>
        <taxon>Anophelinae</taxon>
        <taxon>Anopheles</taxon>
    </lineage>
</organism>
<dbReference type="EnsemblMetazoa" id="AFAF007579-RA">
    <property type="protein sequence ID" value="AFAF007579-PA"/>
    <property type="gene ID" value="AFAF007579"/>
</dbReference>
<evidence type="ECO:0000256" key="1">
    <source>
        <dbReference type="SAM" id="MobiDB-lite"/>
    </source>
</evidence>
<proteinExistence type="predicted"/>
<evidence type="ECO:0000313" key="2">
    <source>
        <dbReference type="EnsemblMetazoa" id="AFAF007579-PA"/>
    </source>
</evidence>
<protein>
    <submittedName>
        <fullName evidence="2">Uncharacterized protein</fullName>
    </submittedName>
</protein>
<dbReference type="Proteomes" id="UP000075886">
    <property type="component" value="Unassembled WGS sequence"/>
</dbReference>
<feature type="region of interest" description="Disordered" evidence="1">
    <location>
        <begin position="160"/>
        <end position="189"/>
    </location>
</feature>
<reference evidence="2" key="2">
    <citation type="submission" date="2020-05" db="UniProtKB">
        <authorList>
            <consortium name="EnsemblMetazoa"/>
        </authorList>
    </citation>
    <scope>IDENTIFICATION</scope>
    <source>
        <strain evidence="2">FAR1</strain>
    </source>
</reference>
<dbReference type="AlphaFoldDB" id="A0A182QCT3"/>
<sequence>MMMRVRSDSGPPANDRLASEMGSCDDTAAADVLLVGFKRTLHPPVPVGKKHSYRYPHHHHHHSPRVLRVPKFLSFLLFLVICDSQTVSRVAFRTSAATVRPASPAALADAHTDSIIISSDGDRALETPTSGAAINHTKLQEIVLEGLGLSALPDVRLRERNREHVYESPNRNRTSKPPPQLRTPAPSPGFLPIFGGSVRC</sequence>
<dbReference type="VEuPathDB" id="VectorBase:AFAF007579"/>
<accession>A0A182QCT3</accession>
<keyword evidence="3" id="KW-1185">Reference proteome</keyword>
<evidence type="ECO:0000313" key="3">
    <source>
        <dbReference type="Proteomes" id="UP000075886"/>
    </source>
</evidence>
<dbReference type="EMBL" id="AXCN02001104">
    <property type="status" value="NOT_ANNOTATED_CDS"/>
    <property type="molecule type" value="Genomic_DNA"/>
</dbReference>
<reference evidence="3" key="1">
    <citation type="submission" date="2014-01" db="EMBL/GenBank/DDBJ databases">
        <title>The Genome Sequence of Anopheles farauti FAR1 (V2).</title>
        <authorList>
            <consortium name="The Broad Institute Genomics Platform"/>
            <person name="Neafsey D.E."/>
            <person name="Besansky N."/>
            <person name="Howell P."/>
            <person name="Walton C."/>
            <person name="Young S.K."/>
            <person name="Zeng Q."/>
            <person name="Gargeya S."/>
            <person name="Fitzgerald M."/>
            <person name="Haas B."/>
            <person name="Abouelleil A."/>
            <person name="Allen A.W."/>
            <person name="Alvarado L."/>
            <person name="Arachchi H.M."/>
            <person name="Berlin A.M."/>
            <person name="Chapman S.B."/>
            <person name="Gainer-Dewar J."/>
            <person name="Goldberg J."/>
            <person name="Griggs A."/>
            <person name="Gujja S."/>
            <person name="Hansen M."/>
            <person name="Howarth C."/>
            <person name="Imamovic A."/>
            <person name="Ireland A."/>
            <person name="Larimer J."/>
            <person name="McCowan C."/>
            <person name="Murphy C."/>
            <person name="Pearson M."/>
            <person name="Poon T.W."/>
            <person name="Priest M."/>
            <person name="Roberts A."/>
            <person name="Saif S."/>
            <person name="Shea T."/>
            <person name="Sisk P."/>
            <person name="Sykes S."/>
            <person name="Wortman J."/>
            <person name="Nusbaum C."/>
            <person name="Birren B."/>
        </authorList>
    </citation>
    <scope>NUCLEOTIDE SEQUENCE [LARGE SCALE GENOMIC DNA]</scope>
    <source>
        <strain evidence="3">FAR1</strain>
    </source>
</reference>
<feature type="compositionally biased region" description="Pro residues" evidence="1">
    <location>
        <begin position="176"/>
        <end position="189"/>
    </location>
</feature>